<accession>X1E0Y4</accession>
<gene>
    <name evidence="2" type="ORF">S03H2_09730</name>
</gene>
<evidence type="ECO:0000313" key="2">
    <source>
        <dbReference type="EMBL" id="GAH26192.1"/>
    </source>
</evidence>
<feature type="non-terminal residue" evidence="2">
    <location>
        <position position="1"/>
    </location>
</feature>
<dbReference type="Pfam" id="PF18953">
    <property type="entry name" value="SAP_new25"/>
    <property type="match status" value="1"/>
</dbReference>
<evidence type="ECO:0000259" key="1">
    <source>
        <dbReference type="PROSITE" id="PS50800"/>
    </source>
</evidence>
<dbReference type="PROSITE" id="PS50800">
    <property type="entry name" value="SAP"/>
    <property type="match status" value="1"/>
</dbReference>
<sequence length="386" mass="44633">LLNYLTSSQLYSALGRLELTKSGSQEMRINRALEKGVKPSDLLNTLTVSDLIMVANKSKCSRKYKKDELVPTIISHIKRGEDIKLPPEEKPKPLEPRLVTDEAFKEALSKFSNSQLYHILTKKKLKIGGTKNQRVERIVNSTYSFATILDILRTDELIDLCKLYELPASGRKADIIERIVRFFCNYQIKGSKATPKELFSIYEDLSKQNKNAYRDIGIDDKDVSLPTMTADFERATKYIFESIFRLTVKTQTPGREEPDGTIKEDNIILYECKTVLSPPYELPIAHRDQFRRYIKDQYDKLEPHAKTALKCFIIIAHSFRDKVDDKIAQMKVEPHMPFCLIRASDLKFIAEMWLKEHEGRVLPSSLLIFQGRYTKDKLKSKVRIDF</sequence>
<proteinExistence type="predicted"/>
<protein>
    <recommendedName>
        <fullName evidence="1">SAP domain-containing protein</fullName>
    </recommendedName>
</protein>
<dbReference type="InterPro" id="IPR003034">
    <property type="entry name" value="SAP_dom"/>
</dbReference>
<reference evidence="2" key="1">
    <citation type="journal article" date="2014" name="Front. Microbiol.">
        <title>High frequency of phylogenetically diverse reductive dehalogenase-homologous genes in deep subseafloor sedimentary metagenomes.</title>
        <authorList>
            <person name="Kawai M."/>
            <person name="Futagami T."/>
            <person name="Toyoda A."/>
            <person name="Takaki Y."/>
            <person name="Nishi S."/>
            <person name="Hori S."/>
            <person name="Arai W."/>
            <person name="Tsubouchi T."/>
            <person name="Morono Y."/>
            <person name="Uchiyama I."/>
            <person name="Ito T."/>
            <person name="Fujiyama A."/>
            <person name="Inagaki F."/>
            <person name="Takami H."/>
        </authorList>
    </citation>
    <scope>NUCLEOTIDE SEQUENCE</scope>
    <source>
        <strain evidence="2">Expedition CK06-06</strain>
    </source>
</reference>
<comment type="caution">
    <text evidence="2">The sequence shown here is derived from an EMBL/GenBank/DDBJ whole genome shotgun (WGS) entry which is preliminary data.</text>
</comment>
<dbReference type="AlphaFoldDB" id="X1E0Y4"/>
<organism evidence="2">
    <name type="scientific">marine sediment metagenome</name>
    <dbReference type="NCBI Taxonomy" id="412755"/>
    <lineage>
        <taxon>unclassified sequences</taxon>
        <taxon>metagenomes</taxon>
        <taxon>ecological metagenomes</taxon>
    </lineage>
</organism>
<dbReference type="SUPFAM" id="SSF68906">
    <property type="entry name" value="SAP domain"/>
    <property type="match status" value="1"/>
</dbReference>
<dbReference type="EMBL" id="BARU01005065">
    <property type="protein sequence ID" value="GAH26192.1"/>
    <property type="molecule type" value="Genomic_DNA"/>
</dbReference>
<dbReference type="Gene3D" id="3.40.91.30">
    <property type="match status" value="1"/>
</dbReference>
<name>X1E0Y4_9ZZZZ</name>
<dbReference type="SMART" id="SM00513">
    <property type="entry name" value="SAP"/>
    <property type="match status" value="2"/>
</dbReference>
<feature type="domain" description="SAP" evidence="1">
    <location>
        <begin position="149"/>
        <end position="183"/>
    </location>
</feature>
<dbReference type="InterPro" id="IPR036361">
    <property type="entry name" value="SAP_dom_sf"/>
</dbReference>